<evidence type="ECO:0000313" key="2">
    <source>
        <dbReference type="EMBL" id="KAG5843823.1"/>
    </source>
</evidence>
<dbReference type="AlphaFoldDB" id="A0A9D3RUQ8"/>
<accession>A0A9D3RUQ8</accession>
<reference evidence="2" key="1">
    <citation type="submission" date="2021-01" db="EMBL/GenBank/DDBJ databases">
        <title>A chromosome-scale assembly of European eel, Anguilla anguilla.</title>
        <authorList>
            <person name="Henkel C."/>
            <person name="Jong-Raadsen S.A."/>
            <person name="Dufour S."/>
            <person name="Weltzien F.-A."/>
            <person name="Palstra A.P."/>
            <person name="Pelster B."/>
            <person name="Spaink H.P."/>
            <person name="Van Den Thillart G.E."/>
            <person name="Jansen H."/>
            <person name="Zahm M."/>
            <person name="Klopp C."/>
            <person name="Cedric C."/>
            <person name="Louis A."/>
            <person name="Berthelot C."/>
            <person name="Parey E."/>
            <person name="Roest Crollius H."/>
            <person name="Montfort J."/>
            <person name="Robinson-Rechavi M."/>
            <person name="Bucao C."/>
            <person name="Bouchez O."/>
            <person name="Gislard M."/>
            <person name="Lluch J."/>
            <person name="Milhes M."/>
            <person name="Lampietro C."/>
            <person name="Lopez Roques C."/>
            <person name="Donnadieu C."/>
            <person name="Braasch I."/>
            <person name="Desvignes T."/>
            <person name="Postlethwait J."/>
            <person name="Bobe J."/>
            <person name="Guiguen Y."/>
            <person name="Dirks R."/>
        </authorList>
    </citation>
    <scope>NUCLEOTIDE SEQUENCE</scope>
    <source>
        <strain evidence="2">Tag_6206</strain>
        <tissue evidence="2">Liver</tissue>
    </source>
</reference>
<dbReference type="EMBL" id="JAFIRN010000008">
    <property type="protein sequence ID" value="KAG5843823.1"/>
    <property type="molecule type" value="Genomic_DNA"/>
</dbReference>
<proteinExistence type="predicted"/>
<comment type="caution">
    <text evidence="2">The sequence shown here is derived from an EMBL/GenBank/DDBJ whole genome shotgun (WGS) entry which is preliminary data.</text>
</comment>
<evidence type="ECO:0000313" key="3">
    <source>
        <dbReference type="Proteomes" id="UP001044222"/>
    </source>
</evidence>
<sequence>MQRPDGLKAFRRDGVLKWTDCQEHTAGFPKFPSSSLSEDRAEKSSWTHSSGAGPRRMEMCFYPSACWLPAAGRSGERDAALFTEPGSTCPPRPPSRLSGVSGSRTETETMVG</sequence>
<keyword evidence="3" id="KW-1185">Reference proteome</keyword>
<feature type="region of interest" description="Disordered" evidence="1">
    <location>
        <begin position="25"/>
        <end position="56"/>
    </location>
</feature>
<name>A0A9D3RUQ8_ANGAN</name>
<evidence type="ECO:0000256" key="1">
    <source>
        <dbReference type="SAM" id="MobiDB-lite"/>
    </source>
</evidence>
<gene>
    <name evidence="2" type="ORF">ANANG_G00154980</name>
</gene>
<organism evidence="2 3">
    <name type="scientific">Anguilla anguilla</name>
    <name type="common">European freshwater eel</name>
    <name type="synonym">Muraena anguilla</name>
    <dbReference type="NCBI Taxonomy" id="7936"/>
    <lineage>
        <taxon>Eukaryota</taxon>
        <taxon>Metazoa</taxon>
        <taxon>Chordata</taxon>
        <taxon>Craniata</taxon>
        <taxon>Vertebrata</taxon>
        <taxon>Euteleostomi</taxon>
        <taxon>Actinopterygii</taxon>
        <taxon>Neopterygii</taxon>
        <taxon>Teleostei</taxon>
        <taxon>Anguilliformes</taxon>
        <taxon>Anguillidae</taxon>
        <taxon>Anguilla</taxon>
    </lineage>
</organism>
<protein>
    <submittedName>
        <fullName evidence="2">Uncharacterized protein</fullName>
    </submittedName>
</protein>
<dbReference type="Proteomes" id="UP001044222">
    <property type="component" value="Chromosome 8"/>
</dbReference>
<feature type="region of interest" description="Disordered" evidence="1">
    <location>
        <begin position="78"/>
        <end position="112"/>
    </location>
</feature>